<dbReference type="CDD" id="cd03710">
    <property type="entry name" value="BipA_TypA_C"/>
    <property type="match status" value="1"/>
</dbReference>
<dbReference type="PANTHER" id="PTHR42908">
    <property type="entry name" value="TRANSLATION ELONGATION FACTOR-RELATED"/>
    <property type="match status" value="1"/>
</dbReference>
<dbReference type="InterPro" id="IPR005225">
    <property type="entry name" value="Small_GTP-bd"/>
</dbReference>
<dbReference type="AlphaFoldDB" id="A0A1M6X0H0"/>
<dbReference type="FunFam" id="3.30.70.240:FF:000002">
    <property type="entry name" value="GTP-binding protein TypA"/>
    <property type="match status" value="1"/>
</dbReference>
<dbReference type="InterPro" id="IPR047043">
    <property type="entry name" value="BipA_III"/>
</dbReference>
<dbReference type="GO" id="GO:0000027">
    <property type="term" value="P:ribosomal large subunit assembly"/>
    <property type="evidence" value="ECO:0007669"/>
    <property type="project" value="UniProtKB-UniRule"/>
</dbReference>
<dbReference type="SUPFAM" id="SSF54980">
    <property type="entry name" value="EF-G C-terminal domain-like"/>
    <property type="match status" value="2"/>
</dbReference>
<keyword evidence="2 3" id="KW-0342">GTP-binding</keyword>
<dbReference type="InterPro" id="IPR035651">
    <property type="entry name" value="BipA_V"/>
</dbReference>
<dbReference type="GO" id="GO:0003924">
    <property type="term" value="F:GTPase activity"/>
    <property type="evidence" value="ECO:0007669"/>
    <property type="project" value="UniProtKB-UniRule"/>
</dbReference>
<gene>
    <name evidence="3" type="primary">bipA</name>
    <name evidence="5" type="ORF">SAMN05444398_101232</name>
</gene>
<evidence type="ECO:0000256" key="2">
    <source>
        <dbReference type="ARBA" id="ARBA00023134"/>
    </source>
</evidence>
<dbReference type="GO" id="GO:0000049">
    <property type="term" value="F:tRNA binding"/>
    <property type="evidence" value="ECO:0007669"/>
    <property type="project" value="UniProtKB-KW"/>
</dbReference>
<dbReference type="InterPro" id="IPR047042">
    <property type="entry name" value="BipA_II"/>
</dbReference>
<accession>A0A1M6X0H0</accession>
<feature type="binding site" evidence="3">
    <location>
        <begin position="13"/>
        <end position="18"/>
    </location>
    <ligand>
        <name>GTP</name>
        <dbReference type="ChEBI" id="CHEBI:37565"/>
    </ligand>
</feature>
<dbReference type="GO" id="GO:1990904">
    <property type="term" value="C:ribonucleoprotein complex"/>
    <property type="evidence" value="ECO:0007669"/>
    <property type="project" value="TreeGrafter"/>
</dbReference>
<dbReference type="Pfam" id="PF00679">
    <property type="entry name" value="EFG_C"/>
    <property type="match status" value="1"/>
</dbReference>
<dbReference type="FunFam" id="3.30.70.870:FF:000003">
    <property type="entry name" value="GTP-binding protein TypA"/>
    <property type="match status" value="1"/>
</dbReference>
<evidence type="ECO:0000256" key="1">
    <source>
        <dbReference type="ARBA" id="ARBA00022741"/>
    </source>
</evidence>
<dbReference type="InterPro" id="IPR031157">
    <property type="entry name" value="G_TR_CS"/>
</dbReference>
<dbReference type="GO" id="GO:0019843">
    <property type="term" value="F:rRNA binding"/>
    <property type="evidence" value="ECO:0007669"/>
    <property type="project" value="UniProtKB-KW"/>
</dbReference>
<dbReference type="InterPro" id="IPR000640">
    <property type="entry name" value="EFG_V-like"/>
</dbReference>
<dbReference type="EMBL" id="FRBR01000001">
    <property type="protein sequence ID" value="SHK99512.1"/>
    <property type="molecule type" value="Genomic_DNA"/>
</dbReference>
<dbReference type="Gene3D" id="2.40.30.10">
    <property type="entry name" value="Translation factors"/>
    <property type="match status" value="1"/>
</dbReference>
<dbReference type="InterPro" id="IPR006298">
    <property type="entry name" value="BipA"/>
</dbReference>
<reference evidence="5 6" key="1">
    <citation type="submission" date="2016-11" db="EMBL/GenBank/DDBJ databases">
        <authorList>
            <person name="Jaros S."/>
            <person name="Januszkiewicz K."/>
            <person name="Wedrychowicz H."/>
        </authorList>
    </citation>
    <scope>NUCLEOTIDE SEQUENCE [LARGE SCALE GENOMIC DNA]</scope>
    <source>
        <strain evidence="5 6">DSM 29589</strain>
    </source>
</reference>
<dbReference type="Pfam" id="PF00009">
    <property type="entry name" value="GTP_EFTU"/>
    <property type="match status" value="1"/>
</dbReference>
<dbReference type="Gene3D" id="3.30.70.870">
    <property type="entry name" value="Elongation Factor G (Translational Gtpase), domain 3"/>
    <property type="match status" value="1"/>
</dbReference>
<dbReference type="HAMAP" id="MF_00849">
    <property type="entry name" value="BipA"/>
    <property type="match status" value="1"/>
</dbReference>
<dbReference type="EC" id="3.6.5.-" evidence="3"/>
<evidence type="ECO:0000313" key="6">
    <source>
        <dbReference type="Proteomes" id="UP000183974"/>
    </source>
</evidence>
<dbReference type="PANTHER" id="PTHR42908:SF8">
    <property type="entry name" value="TR-TYPE G DOMAIN-CONTAINING PROTEIN"/>
    <property type="match status" value="1"/>
</dbReference>
<dbReference type="RefSeq" id="WP_073031779.1">
    <property type="nucleotide sequence ID" value="NZ_BMLR01000001.1"/>
</dbReference>
<keyword evidence="3" id="KW-0699">rRNA-binding</keyword>
<dbReference type="GO" id="GO:0005829">
    <property type="term" value="C:cytosol"/>
    <property type="evidence" value="ECO:0007669"/>
    <property type="project" value="TreeGrafter"/>
</dbReference>
<dbReference type="InterPro" id="IPR047041">
    <property type="entry name" value="BipA_GTP-bd_dom"/>
</dbReference>
<protein>
    <recommendedName>
        <fullName evidence="3">Large ribosomal subunit assembly factor BipA</fullName>
        <ecNumber evidence="3">3.6.5.-</ecNumber>
    </recommendedName>
    <alternativeName>
        <fullName evidence="3">GTP-binding protein BipA</fullName>
    </alternativeName>
</protein>
<keyword evidence="3" id="KW-0963">Cytoplasm</keyword>
<dbReference type="FunFam" id="3.40.50.300:FF:000055">
    <property type="entry name" value="GTP-binding protein TypA"/>
    <property type="match status" value="1"/>
</dbReference>
<dbReference type="InterPro" id="IPR009000">
    <property type="entry name" value="Transl_B-barrel_sf"/>
</dbReference>
<dbReference type="InterPro" id="IPR035647">
    <property type="entry name" value="EFG_III/V"/>
</dbReference>
<dbReference type="PROSITE" id="PS51722">
    <property type="entry name" value="G_TR_2"/>
    <property type="match status" value="1"/>
</dbReference>
<keyword evidence="3" id="KW-0694">RNA-binding</keyword>
<feature type="binding site" evidence="3">
    <location>
        <begin position="126"/>
        <end position="129"/>
    </location>
    <ligand>
        <name>GTP</name>
        <dbReference type="ChEBI" id="CHEBI:37565"/>
    </ligand>
</feature>
<dbReference type="Gene3D" id="3.40.50.300">
    <property type="entry name" value="P-loop containing nucleotide triphosphate hydrolases"/>
    <property type="match status" value="1"/>
</dbReference>
<comment type="similarity">
    <text evidence="3">Belongs to the TRAFAC class translation factor GTPase superfamily. Classic translation factor GTPase family. BipA subfamily.</text>
</comment>
<dbReference type="InterPro" id="IPR004161">
    <property type="entry name" value="EFTu-like_2"/>
</dbReference>
<dbReference type="GO" id="GO:0005525">
    <property type="term" value="F:GTP binding"/>
    <property type="evidence" value="ECO:0007669"/>
    <property type="project" value="UniProtKB-UniRule"/>
</dbReference>
<evidence type="ECO:0000259" key="4">
    <source>
        <dbReference type="PROSITE" id="PS51722"/>
    </source>
</evidence>
<dbReference type="SMART" id="SM00838">
    <property type="entry name" value="EFG_C"/>
    <property type="match status" value="1"/>
</dbReference>
<dbReference type="NCBIfam" id="TIGR00231">
    <property type="entry name" value="small_GTP"/>
    <property type="match status" value="1"/>
</dbReference>
<evidence type="ECO:0000256" key="3">
    <source>
        <dbReference type="HAMAP-Rule" id="MF_00849"/>
    </source>
</evidence>
<dbReference type="PROSITE" id="PS00301">
    <property type="entry name" value="G_TR_1"/>
    <property type="match status" value="1"/>
</dbReference>
<evidence type="ECO:0000313" key="5">
    <source>
        <dbReference type="EMBL" id="SHK99512.1"/>
    </source>
</evidence>
<comment type="subcellular location">
    <subcellularLocation>
        <location evidence="3">Cytoplasm</location>
    </subcellularLocation>
    <text evidence="3">Binds to ribosomes.</text>
</comment>
<dbReference type="NCBIfam" id="TIGR01394">
    <property type="entry name" value="TypA_BipA"/>
    <property type="match status" value="1"/>
</dbReference>
<keyword evidence="6" id="KW-1185">Reference proteome</keyword>
<organism evidence="5 6">
    <name type="scientific">Roseovarius pacificus</name>
    <dbReference type="NCBI Taxonomy" id="337701"/>
    <lineage>
        <taxon>Bacteria</taxon>
        <taxon>Pseudomonadati</taxon>
        <taxon>Pseudomonadota</taxon>
        <taxon>Alphaproteobacteria</taxon>
        <taxon>Rhodobacterales</taxon>
        <taxon>Roseobacteraceae</taxon>
        <taxon>Roseovarius</taxon>
    </lineage>
</organism>
<dbReference type="STRING" id="337701.SAMN05444398_101232"/>
<comment type="function">
    <text evidence="3">A 50S ribosomal subunit assembly protein with GTPase activity, required for 50S subunit assembly at low temperatures, may also play a role in translation. Binds GTP and analogs. Binds the 70S ribosome between the 30S and 50S subunits, in a similar position as ribosome-bound EF-G; it contacts a number of ribosomal proteins, both rRNAs and the A-site tRNA.</text>
</comment>
<dbReference type="CDD" id="cd01891">
    <property type="entry name" value="TypA_BipA"/>
    <property type="match status" value="1"/>
</dbReference>
<dbReference type="CDD" id="cd03691">
    <property type="entry name" value="BipA_TypA_II"/>
    <property type="match status" value="1"/>
</dbReference>
<comment type="subunit">
    <text evidence="3">Monomer.</text>
</comment>
<dbReference type="InterPro" id="IPR048876">
    <property type="entry name" value="BipA_C"/>
</dbReference>
<dbReference type="Gene3D" id="3.30.70.240">
    <property type="match status" value="1"/>
</dbReference>
<dbReference type="Gene3D" id="2.40.50.250">
    <property type="entry name" value="bipa protein"/>
    <property type="match status" value="1"/>
</dbReference>
<keyword evidence="3" id="KW-0378">Hydrolase</keyword>
<dbReference type="SUPFAM" id="SSF52540">
    <property type="entry name" value="P-loop containing nucleoside triphosphate hydrolases"/>
    <property type="match status" value="1"/>
</dbReference>
<dbReference type="GO" id="GO:0043022">
    <property type="term" value="F:ribosome binding"/>
    <property type="evidence" value="ECO:0007669"/>
    <property type="project" value="UniProtKB-UniRule"/>
</dbReference>
<dbReference type="InterPro" id="IPR027417">
    <property type="entry name" value="P-loop_NTPase"/>
</dbReference>
<dbReference type="OrthoDB" id="9802948at2"/>
<proteinExistence type="inferred from homology"/>
<dbReference type="Pfam" id="PF21018">
    <property type="entry name" value="BipA_C"/>
    <property type="match status" value="1"/>
</dbReference>
<keyword evidence="3" id="KW-0820">tRNA-binding</keyword>
<comment type="catalytic activity">
    <reaction evidence="3">
        <text>GTP + H2O = GDP + phosphate + H(+)</text>
        <dbReference type="Rhea" id="RHEA:19669"/>
        <dbReference type="ChEBI" id="CHEBI:15377"/>
        <dbReference type="ChEBI" id="CHEBI:15378"/>
        <dbReference type="ChEBI" id="CHEBI:37565"/>
        <dbReference type="ChEBI" id="CHEBI:43474"/>
        <dbReference type="ChEBI" id="CHEBI:58189"/>
    </reaction>
</comment>
<dbReference type="Pfam" id="PF03144">
    <property type="entry name" value="GTP_EFTU_D2"/>
    <property type="match status" value="1"/>
</dbReference>
<dbReference type="FunFam" id="2.40.50.250:FF:000001">
    <property type="entry name" value="GTP-binding protein TypA"/>
    <property type="match status" value="1"/>
</dbReference>
<dbReference type="PRINTS" id="PR00315">
    <property type="entry name" value="ELONGATNFCT"/>
</dbReference>
<keyword evidence="1 3" id="KW-0547">Nucleotide-binding</keyword>
<dbReference type="InterPro" id="IPR042116">
    <property type="entry name" value="TypA/BipA_C"/>
</dbReference>
<feature type="domain" description="Tr-type G" evidence="4">
    <location>
        <begin position="1"/>
        <end position="196"/>
    </location>
</feature>
<dbReference type="CDD" id="cd16263">
    <property type="entry name" value="BipA_III"/>
    <property type="match status" value="1"/>
</dbReference>
<name>A0A1M6X0H0_9RHOB</name>
<sequence>MDLRNIAIIAHVDHGKTTLVDELLKQSGAFRANQAVDERAMDSNDLERERGITILAKATSVEWKGTRINIVDTPGHADFGGEVERILSMVDGVVLLVDAAEGPMPQTKFVTSKALALGLRPIVVLNKVDKPDAEPDRALDECFDLFASLDANDDQLDFPHMYASGRSGWADHELDGPRKDLSALFDLIVNHVPAPRQQARLDDDFRMLATTLSADPFVGRILTGRVETGRLKVGQTVQAISRIGQKIEQFRVTKIRAFRGLSQQDIDEAEAGDIVSLAGMQKATVADTICALAVEEPLEAQPIDPPTISVTFGINDSPLAGRDGKKVQSRVIRDRLMKEAESNVAIRITDTPGGEAFEVAGRGELQMGVLIENMRREGFELSISRPRVLMREDENGQKLEPIEEVTIDVDDDYSGAVIEKITGARKGELVEMRPAGAGKTRIIAHVPSRGLIGYQGEFLTDTRGTGVLNRVFHGWAPHKGPIPGRRAGVLISMEDGESVAYALWNLEDRGRMFIGAQEKVYQGMIIGEHSRENDLEVNPLKGKKLTNVRASGTDEAVRLTTPITMCLEEAIAYIDDDELVEVTPNAIRLRKRHLDPHERKRAAKAG</sequence>
<dbReference type="SUPFAM" id="SSF50447">
    <property type="entry name" value="Translation proteins"/>
    <property type="match status" value="1"/>
</dbReference>
<dbReference type="GO" id="GO:0097216">
    <property type="term" value="F:guanosine tetraphosphate binding"/>
    <property type="evidence" value="ECO:0007669"/>
    <property type="project" value="UniProtKB-ARBA"/>
</dbReference>
<dbReference type="Proteomes" id="UP000183974">
    <property type="component" value="Unassembled WGS sequence"/>
</dbReference>
<keyword evidence="3" id="KW-0690">Ribosome biogenesis</keyword>
<dbReference type="InterPro" id="IPR000795">
    <property type="entry name" value="T_Tr_GTP-bd_dom"/>
</dbReference>